<keyword evidence="6 7" id="KW-0472">Membrane</keyword>
<evidence type="ECO:0000256" key="4">
    <source>
        <dbReference type="ARBA" id="ARBA00022801"/>
    </source>
</evidence>
<feature type="transmembrane region" description="Helical" evidence="7">
    <location>
        <begin position="166"/>
        <end position="184"/>
    </location>
</feature>
<name>A0A0L7D3S9_BIFBR</name>
<proteinExistence type="inferred from homology"/>
<dbReference type="InterPro" id="IPR050925">
    <property type="entry name" value="Rhomboid_protease_S54"/>
</dbReference>
<feature type="transmembrane region" description="Helical" evidence="7">
    <location>
        <begin position="108"/>
        <end position="126"/>
    </location>
</feature>
<evidence type="ECO:0000256" key="6">
    <source>
        <dbReference type="ARBA" id="ARBA00023136"/>
    </source>
</evidence>
<dbReference type="PANTHER" id="PTHR43731">
    <property type="entry name" value="RHOMBOID PROTEASE"/>
    <property type="match status" value="1"/>
</dbReference>
<dbReference type="PATRIC" id="fig|1365964.3.peg.187"/>
<dbReference type="InterPro" id="IPR035952">
    <property type="entry name" value="Rhomboid-like_sf"/>
</dbReference>
<evidence type="ECO:0000259" key="8">
    <source>
        <dbReference type="Pfam" id="PF01694"/>
    </source>
</evidence>
<dbReference type="Gene3D" id="1.20.1540.10">
    <property type="entry name" value="Rhomboid-like"/>
    <property type="match status" value="1"/>
</dbReference>
<evidence type="ECO:0000256" key="2">
    <source>
        <dbReference type="ARBA" id="ARBA00009045"/>
    </source>
</evidence>
<dbReference type="RefSeq" id="WP_025262648.1">
    <property type="nucleotide sequence ID" value="NZ_AVQC01000004.1"/>
</dbReference>
<evidence type="ECO:0000256" key="5">
    <source>
        <dbReference type="ARBA" id="ARBA00022989"/>
    </source>
</evidence>
<comment type="subcellular location">
    <subcellularLocation>
        <location evidence="1">Membrane</location>
        <topology evidence="1">Multi-pass membrane protein</topology>
    </subcellularLocation>
</comment>
<dbReference type="Proteomes" id="UP000036802">
    <property type="component" value="Unassembled WGS sequence"/>
</dbReference>
<feature type="transmembrane region" description="Helical" evidence="7">
    <location>
        <begin position="53"/>
        <end position="73"/>
    </location>
</feature>
<evidence type="ECO:0000256" key="7">
    <source>
        <dbReference type="SAM" id="Phobius"/>
    </source>
</evidence>
<comment type="similarity">
    <text evidence="2">Belongs to the peptidase S54 family.</text>
</comment>
<feature type="transmembrane region" description="Helical" evidence="7">
    <location>
        <begin position="190"/>
        <end position="208"/>
    </location>
</feature>
<reference evidence="9 10" key="1">
    <citation type="journal article" date="2015" name="Int J Genomics">
        <title>Comparative Genomics Revealed Genetic Diversity and Species/Strain-Level Differences in Carbohydrate Metabolism of Three Probiotic Bifidobacterial Species.</title>
        <authorList>
            <person name="Odamaki T."/>
            <person name="Horigome A."/>
            <person name="Sugahara H."/>
            <person name="Hashikura N."/>
            <person name="Minami J."/>
            <person name="Xiao J.Z."/>
            <person name="Abe F."/>
        </authorList>
    </citation>
    <scope>NUCLEOTIDE SEQUENCE [LARGE SCALE GENOMIC DNA]</scope>
    <source>
        <strain evidence="9 10">MCC 1114</strain>
    </source>
</reference>
<dbReference type="PANTHER" id="PTHR43731:SF14">
    <property type="entry name" value="PRESENILIN-ASSOCIATED RHOMBOID-LIKE PROTEIN, MITOCHONDRIAL"/>
    <property type="match status" value="1"/>
</dbReference>
<dbReference type="InterPro" id="IPR022764">
    <property type="entry name" value="Peptidase_S54_rhomboid_dom"/>
</dbReference>
<keyword evidence="4" id="KW-0378">Hydrolase</keyword>
<sequence>MHMPTKQEIRYQWERGGPVMTWALIAACTAVWLVEVLLGFLSPTLQNWLIYRGMLAPATMLAEPWAIVTSMFLHAPNSILHILFNMIALYSVGPVLERLIGHWRFLGLYMISGLGGALGMMVWAVVAPSGQGWQTAAYGASGALFGLFAALLVVYRRIGADIRSMLIWMAVNFALPFVVGGVAWQAHVGGFVVGGLLTWLLIGGIRPWRGKSLAWRMQVYGWSVTVLVIALIVACNFANPYGWMWR</sequence>
<dbReference type="GO" id="GO:0016020">
    <property type="term" value="C:membrane"/>
    <property type="evidence" value="ECO:0007669"/>
    <property type="project" value="UniProtKB-SubCell"/>
</dbReference>
<feature type="domain" description="Peptidase S54 rhomboid" evidence="8">
    <location>
        <begin position="63"/>
        <end position="202"/>
    </location>
</feature>
<keyword evidence="5 7" id="KW-1133">Transmembrane helix</keyword>
<feature type="transmembrane region" description="Helical" evidence="7">
    <location>
        <begin position="79"/>
        <end position="96"/>
    </location>
</feature>
<protein>
    <submittedName>
        <fullName evidence="9">Membrane protein</fullName>
    </submittedName>
</protein>
<feature type="transmembrane region" description="Helical" evidence="7">
    <location>
        <begin position="220"/>
        <end position="239"/>
    </location>
</feature>
<evidence type="ECO:0000256" key="3">
    <source>
        <dbReference type="ARBA" id="ARBA00022692"/>
    </source>
</evidence>
<dbReference type="Pfam" id="PF01694">
    <property type="entry name" value="Rhomboid"/>
    <property type="match status" value="1"/>
</dbReference>
<dbReference type="GO" id="GO:0004252">
    <property type="term" value="F:serine-type endopeptidase activity"/>
    <property type="evidence" value="ECO:0007669"/>
    <property type="project" value="InterPro"/>
</dbReference>
<dbReference type="SUPFAM" id="SSF144091">
    <property type="entry name" value="Rhomboid-like"/>
    <property type="match status" value="1"/>
</dbReference>
<feature type="transmembrane region" description="Helical" evidence="7">
    <location>
        <begin position="20"/>
        <end position="41"/>
    </location>
</feature>
<evidence type="ECO:0000313" key="10">
    <source>
        <dbReference type="Proteomes" id="UP000036802"/>
    </source>
</evidence>
<evidence type="ECO:0000256" key="1">
    <source>
        <dbReference type="ARBA" id="ARBA00004141"/>
    </source>
</evidence>
<organism evidence="9 10">
    <name type="scientific">Bifidobacterium breve MCC 1114</name>
    <dbReference type="NCBI Taxonomy" id="1365964"/>
    <lineage>
        <taxon>Bacteria</taxon>
        <taxon>Bacillati</taxon>
        <taxon>Actinomycetota</taxon>
        <taxon>Actinomycetes</taxon>
        <taxon>Bifidobacteriales</taxon>
        <taxon>Bifidobacteriaceae</taxon>
        <taxon>Bifidobacterium</taxon>
    </lineage>
</organism>
<dbReference type="AlphaFoldDB" id="A0A0L7D3S9"/>
<gene>
    <name evidence="9" type="ORF">BBM1114_00900</name>
</gene>
<evidence type="ECO:0000313" key="9">
    <source>
        <dbReference type="EMBL" id="KOA66536.1"/>
    </source>
</evidence>
<dbReference type="PROSITE" id="PS51257">
    <property type="entry name" value="PROKAR_LIPOPROTEIN"/>
    <property type="match status" value="1"/>
</dbReference>
<comment type="caution">
    <text evidence="9">The sequence shown here is derived from an EMBL/GenBank/DDBJ whole genome shotgun (WGS) entry which is preliminary data.</text>
</comment>
<keyword evidence="3 7" id="KW-0812">Transmembrane</keyword>
<feature type="transmembrane region" description="Helical" evidence="7">
    <location>
        <begin position="132"/>
        <end position="154"/>
    </location>
</feature>
<dbReference type="EMBL" id="AVQC01000004">
    <property type="protein sequence ID" value="KOA66536.1"/>
    <property type="molecule type" value="Genomic_DNA"/>
</dbReference>
<accession>A0A0L7D3S9</accession>